<name>A0A8J5M1L5_9STRA</name>
<dbReference type="AlphaFoldDB" id="A0A8J5M1L5"/>
<reference evidence="1" key="1">
    <citation type="submission" date="2021-01" db="EMBL/GenBank/DDBJ databases">
        <title>Phytophthora aleatoria, a newly-described species from Pinus radiata is distinct from Phytophthora cactorum isolates based on comparative genomics.</title>
        <authorList>
            <person name="Mcdougal R."/>
            <person name="Panda P."/>
            <person name="Williams N."/>
            <person name="Studholme D.J."/>
        </authorList>
    </citation>
    <scope>NUCLEOTIDE SEQUENCE</scope>
    <source>
        <strain evidence="1">NZFS 4037</strain>
    </source>
</reference>
<protein>
    <submittedName>
        <fullName evidence="1">Uncharacterized protein</fullName>
    </submittedName>
</protein>
<comment type="caution">
    <text evidence="1">The sequence shown here is derived from an EMBL/GenBank/DDBJ whole genome shotgun (WGS) entry which is preliminary data.</text>
</comment>
<dbReference type="EMBL" id="JAENGY010002346">
    <property type="protein sequence ID" value="KAG6944507.1"/>
    <property type="molecule type" value="Genomic_DNA"/>
</dbReference>
<dbReference type="Proteomes" id="UP000709295">
    <property type="component" value="Unassembled WGS sequence"/>
</dbReference>
<evidence type="ECO:0000313" key="2">
    <source>
        <dbReference type="Proteomes" id="UP000709295"/>
    </source>
</evidence>
<accession>A0A8J5M1L5</accession>
<evidence type="ECO:0000313" key="1">
    <source>
        <dbReference type="EMBL" id="KAG6944507.1"/>
    </source>
</evidence>
<sequence>MSNSVHVDNLPCSISTSNGAESSCPKLLEKRFLPILKSIATSFSLYTSTMISLSLLTKLQKMQTGGMAGHSVAHLPSFGCLSEEARGFQLWLYWMSEVFEWEWPEVTLTRGNFHVAFMKRVVPQLNP</sequence>
<gene>
    <name evidence="1" type="ORF">JG688_00017040</name>
</gene>
<organism evidence="1 2">
    <name type="scientific">Phytophthora aleatoria</name>
    <dbReference type="NCBI Taxonomy" id="2496075"/>
    <lineage>
        <taxon>Eukaryota</taxon>
        <taxon>Sar</taxon>
        <taxon>Stramenopiles</taxon>
        <taxon>Oomycota</taxon>
        <taxon>Peronosporomycetes</taxon>
        <taxon>Peronosporales</taxon>
        <taxon>Peronosporaceae</taxon>
        <taxon>Phytophthora</taxon>
    </lineage>
</organism>
<keyword evidence="2" id="KW-1185">Reference proteome</keyword>
<proteinExistence type="predicted"/>